<evidence type="ECO:0000313" key="3">
    <source>
        <dbReference type="Proteomes" id="UP000199092"/>
    </source>
</evidence>
<protein>
    <submittedName>
        <fullName evidence="2">Uncharacterized protein</fullName>
    </submittedName>
</protein>
<evidence type="ECO:0000313" key="2">
    <source>
        <dbReference type="EMBL" id="SDT30761.1"/>
    </source>
</evidence>
<dbReference type="EMBL" id="LT629749">
    <property type="protein sequence ID" value="SDT30761.1"/>
    <property type="molecule type" value="Genomic_DNA"/>
</dbReference>
<organism evidence="2 3">
    <name type="scientific">Friedmanniella luteola</name>
    <dbReference type="NCBI Taxonomy" id="546871"/>
    <lineage>
        <taxon>Bacteria</taxon>
        <taxon>Bacillati</taxon>
        <taxon>Actinomycetota</taxon>
        <taxon>Actinomycetes</taxon>
        <taxon>Propionibacteriales</taxon>
        <taxon>Nocardioidaceae</taxon>
        <taxon>Friedmanniella</taxon>
    </lineage>
</organism>
<keyword evidence="3" id="KW-1185">Reference proteome</keyword>
<sequence length="51" mass="5058">MRTSRTARKVVAGISAAVVSLLLVGGTAATITTDDAGRGVKTVSTLDGRGV</sequence>
<proteinExistence type="predicted"/>
<accession>A0A1H1ZAG2</accession>
<gene>
    <name evidence="2" type="ORF">SAMN04488543_3653</name>
</gene>
<evidence type="ECO:0000256" key="1">
    <source>
        <dbReference type="SAM" id="SignalP"/>
    </source>
</evidence>
<feature type="signal peptide" evidence="1">
    <location>
        <begin position="1"/>
        <end position="29"/>
    </location>
</feature>
<name>A0A1H1ZAG2_9ACTN</name>
<dbReference type="AlphaFoldDB" id="A0A1H1ZAG2"/>
<feature type="chain" id="PRO_5038992826" evidence="1">
    <location>
        <begin position="30"/>
        <end position="51"/>
    </location>
</feature>
<keyword evidence="1" id="KW-0732">Signal</keyword>
<dbReference type="RefSeq" id="WP_157720560.1">
    <property type="nucleotide sequence ID" value="NZ_LT629749.1"/>
</dbReference>
<dbReference type="Proteomes" id="UP000199092">
    <property type="component" value="Chromosome I"/>
</dbReference>
<reference evidence="2 3" key="1">
    <citation type="submission" date="2016-10" db="EMBL/GenBank/DDBJ databases">
        <authorList>
            <person name="de Groot N.N."/>
        </authorList>
    </citation>
    <scope>NUCLEOTIDE SEQUENCE [LARGE SCALE GENOMIC DNA]</scope>
    <source>
        <strain evidence="2 3">DSM 21741</strain>
    </source>
</reference>